<dbReference type="Pfam" id="PF03633">
    <property type="entry name" value="Glyco_hydro_65C"/>
    <property type="match status" value="1"/>
</dbReference>
<dbReference type="Pfam" id="PF03632">
    <property type="entry name" value="Glyco_hydro_65m"/>
    <property type="match status" value="1"/>
</dbReference>
<dbReference type="AlphaFoldDB" id="A0A1R1EL34"/>
<dbReference type="InterPro" id="IPR011013">
    <property type="entry name" value="Gal_mutarotase_sf_dom"/>
</dbReference>
<dbReference type="EMBL" id="MRTP01000006">
    <property type="protein sequence ID" value="OMF52544.1"/>
    <property type="molecule type" value="Genomic_DNA"/>
</dbReference>
<dbReference type="Gene3D" id="1.50.10.10">
    <property type="match status" value="1"/>
</dbReference>
<dbReference type="PANTHER" id="PTHR11051:SF14">
    <property type="entry name" value="MALTOSE PHOSPHORYLASE"/>
    <property type="match status" value="1"/>
</dbReference>
<reference evidence="7 8" key="1">
    <citation type="submission" date="2016-11" db="EMBL/GenBank/DDBJ databases">
        <title>Paenibacillus species isolates.</title>
        <authorList>
            <person name="Beno S.M."/>
        </authorList>
    </citation>
    <scope>NUCLEOTIDE SEQUENCE [LARGE SCALE GENOMIC DNA]</scope>
    <source>
        <strain evidence="7 8">FSL R5-0378</strain>
    </source>
</reference>
<comment type="caution">
    <text evidence="7">The sequence shown here is derived from an EMBL/GenBank/DDBJ whole genome shotgun (WGS) entry which is preliminary data.</text>
</comment>
<feature type="domain" description="Glycoside hydrolase family 65 N-terminal" evidence="6">
    <location>
        <begin position="13"/>
        <end position="266"/>
    </location>
</feature>
<evidence type="ECO:0000313" key="7">
    <source>
        <dbReference type="EMBL" id="OMF52544.1"/>
    </source>
</evidence>
<organism evidence="7 8">
    <name type="scientific">Paenibacillus rhizosphaerae</name>
    <dbReference type="NCBI Taxonomy" id="297318"/>
    <lineage>
        <taxon>Bacteria</taxon>
        <taxon>Bacillati</taxon>
        <taxon>Bacillota</taxon>
        <taxon>Bacilli</taxon>
        <taxon>Bacillales</taxon>
        <taxon>Paenibacillaceae</taxon>
        <taxon>Paenibacillus</taxon>
    </lineage>
</organism>
<evidence type="ECO:0000256" key="1">
    <source>
        <dbReference type="ARBA" id="ARBA00006768"/>
    </source>
</evidence>
<dbReference type="InterPro" id="IPR005194">
    <property type="entry name" value="Glyco_hydro_65_C"/>
</dbReference>
<dbReference type="STRING" id="297318.BK138_20835"/>
<dbReference type="InterPro" id="IPR012341">
    <property type="entry name" value="6hp_glycosidase-like_sf"/>
</dbReference>
<dbReference type="GO" id="GO:0030246">
    <property type="term" value="F:carbohydrate binding"/>
    <property type="evidence" value="ECO:0007669"/>
    <property type="project" value="InterPro"/>
</dbReference>
<evidence type="ECO:0000259" key="4">
    <source>
        <dbReference type="Pfam" id="PF03632"/>
    </source>
</evidence>
<feature type="domain" description="Glycoside hydrolase family 65 central catalytic" evidence="4">
    <location>
        <begin position="322"/>
        <end position="687"/>
    </location>
</feature>
<dbReference type="GO" id="GO:0005975">
    <property type="term" value="P:carbohydrate metabolic process"/>
    <property type="evidence" value="ECO:0007669"/>
    <property type="project" value="InterPro"/>
</dbReference>
<name>A0A1R1EL34_9BACL</name>
<dbReference type="GO" id="GO:0016757">
    <property type="term" value="F:glycosyltransferase activity"/>
    <property type="evidence" value="ECO:0007669"/>
    <property type="project" value="UniProtKB-ARBA"/>
</dbReference>
<evidence type="ECO:0000259" key="5">
    <source>
        <dbReference type="Pfam" id="PF03633"/>
    </source>
</evidence>
<dbReference type="PIRSF" id="PIRSF036289">
    <property type="entry name" value="Glycosyl_hydrolase_malt_phosph"/>
    <property type="match status" value="1"/>
</dbReference>
<dbReference type="Proteomes" id="UP000187172">
    <property type="component" value="Unassembled WGS sequence"/>
</dbReference>
<evidence type="ECO:0000256" key="3">
    <source>
        <dbReference type="PIRSR" id="PIRSR036289-51"/>
    </source>
</evidence>
<dbReference type="Pfam" id="PF03636">
    <property type="entry name" value="Glyco_hydro_65N"/>
    <property type="match status" value="1"/>
</dbReference>
<dbReference type="InterPro" id="IPR005196">
    <property type="entry name" value="Glyco_hydro_65_N"/>
</dbReference>
<feature type="domain" description="Glycoside hydrolase family 65 C-terminal" evidence="5">
    <location>
        <begin position="696"/>
        <end position="757"/>
    </location>
</feature>
<dbReference type="PANTHER" id="PTHR11051">
    <property type="entry name" value="GLYCOSYL HYDROLASE-RELATED"/>
    <property type="match status" value="1"/>
</dbReference>
<protein>
    <submittedName>
        <fullName evidence="7">Family 65 glycosyl hydrolase</fullName>
    </submittedName>
</protein>
<feature type="binding site" evidence="3">
    <location>
        <begin position="357"/>
        <end position="358"/>
    </location>
    <ligand>
        <name>substrate</name>
    </ligand>
</feature>
<dbReference type="SUPFAM" id="SSF48208">
    <property type="entry name" value="Six-hairpin glycosidases"/>
    <property type="match status" value="1"/>
</dbReference>
<dbReference type="SUPFAM" id="SSF74650">
    <property type="entry name" value="Galactose mutarotase-like"/>
    <property type="match status" value="1"/>
</dbReference>
<evidence type="ECO:0000313" key="8">
    <source>
        <dbReference type="Proteomes" id="UP000187172"/>
    </source>
</evidence>
<proteinExistence type="inferred from homology"/>
<dbReference type="NCBIfam" id="NF010380">
    <property type="entry name" value="PRK13807.1"/>
    <property type="match status" value="1"/>
</dbReference>
<dbReference type="InterPro" id="IPR008928">
    <property type="entry name" value="6-hairpin_glycosidase_sf"/>
</dbReference>
<dbReference type="InterPro" id="IPR037018">
    <property type="entry name" value="GH65_N"/>
</dbReference>
<comment type="similarity">
    <text evidence="1">Belongs to the glycosyl hydrolase 65 family.</text>
</comment>
<evidence type="ECO:0000259" key="6">
    <source>
        <dbReference type="Pfam" id="PF03636"/>
    </source>
</evidence>
<evidence type="ECO:0000256" key="2">
    <source>
        <dbReference type="PIRSR" id="PIRSR036289-50"/>
    </source>
</evidence>
<gene>
    <name evidence="7" type="ORF">BK138_20835</name>
</gene>
<dbReference type="GO" id="GO:0004553">
    <property type="term" value="F:hydrolase activity, hydrolyzing O-glycosyl compounds"/>
    <property type="evidence" value="ECO:0007669"/>
    <property type="project" value="TreeGrafter"/>
</dbReference>
<feature type="active site" description="Proton donor" evidence="2">
    <location>
        <position position="487"/>
    </location>
</feature>
<dbReference type="InterPro" id="IPR005195">
    <property type="entry name" value="Glyco_hydro_65_M"/>
</dbReference>
<dbReference type="Gene3D" id="2.70.98.40">
    <property type="entry name" value="Glycoside hydrolase, family 65, N-terminal domain"/>
    <property type="match status" value="1"/>
</dbReference>
<dbReference type="RefSeq" id="WP_076172717.1">
    <property type="nucleotide sequence ID" value="NZ_MRTP01000006.1"/>
</dbReference>
<sequence length="777" mass="88075">MKQYLTLDPWNIIEEQYDPQQQEISESVFSIGNGYMGQRANFEEAYSGPSLQGSYMAGVYYPDKTRVGWWKNGYPEYFAKVLNSTNWIGICISVNGTELDLAACQVKAFRRVLNMKEGTLSRSFTAALPDGKEIRVEAVRFVSLARHEIGAIRYAVTPLNFSGTLTVTPYLDGDVQNKDSNYDEKFWVEVHKEVTADNAALTVRTKKLDFHVTSVMTFEIYQNGAKLALEPEQIEQEKYAGYRVQVEAKQDEETVIYKYVANVTSRDYGYAQLLDAGRSALQEAAAAGFGQLYEEQVQAWAAKWRESDIVIEGDVAAQQAIRFNIFQLNQTYTGEDDRLNIGPKGFTGEKYGGSTYWDTEAYCLPFYLSTADATIARNLLIYRYKHLEKARENARKLGFAKGALYPMVTMNGEECHNEWEITFEEIHRNGAIAYAIYNYVNYTGDDSYLAQYGVEVLVEISRFWEERVNYVPAKDQYMILGVTGPNEYENNVNNNWYTNRIACWTMEYTLQVLSDLQASDPAHYEELVAKLALAPEETAKWGDILAKMYYPVDAERGVFLQQDGFLDKDLTPVKDLAPSNLPLNQNWSWDRILRSAYIKQADVLQGLFFLGDRYDLDTKKRNFDFYEPLTVHESSLSPCVHSIIACELGYREKAYEMYLRTSRLDLDNYNNDTEDGCHITSMAGTWMSVVHGFGGLRVKDGVLHLNPFNPGHWSAFSFKVMFRGARLQVTVGEQDVTVTNETETPVSISVYGRGYQLGGLGHVQVGIGNPSSSAIVG</sequence>
<keyword evidence="8" id="KW-1185">Reference proteome</keyword>
<feature type="binding site" evidence="3">
    <location>
        <begin position="599"/>
        <end position="600"/>
    </location>
    <ligand>
        <name>substrate</name>
    </ligand>
</feature>
<accession>A0A1R1EL34</accession>
<keyword evidence="7" id="KW-0378">Hydrolase</keyword>
<dbReference type="InterPro" id="IPR017045">
    <property type="entry name" value="Malt_Pase/Glycosyl_Hdrlase"/>
</dbReference>
<dbReference type="Gene3D" id="2.60.420.10">
    <property type="entry name" value="Maltose phosphorylase, domain 3"/>
    <property type="match status" value="1"/>
</dbReference>